<dbReference type="Gene3D" id="3.30.1330.60">
    <property type="entry name" value="OmpA-like domain"/>
    <property type="match status" value="1"/>
</dbReference>
<sequence>MNAAMAHKGGKANAGYVGDSNGHLVTDSAGKCVKNGSWTPALAIEECGDKAPAKAPAVEKISLKADAHFDFDKSNLKAGDKKELDAAAAKIKPMKIESITVTGHTDNVGTDAYNQKLSERRAEAVKKYLVGKGVNAGQIQTQGKGESQPVADNKTADGRAKNRRVDIEFKAAK</sequence>
<comment type="caution">
    <text evidence="7">The sequence shown here is derived from an EMBL/GenBank/DDBJ whole genome shotgun (WGS) entry which is preliminary data.</text>
</comment>
<accession>A0A1F6TDF8</accession>
<evidence type="ECO:0000313" key="7">
    <source>
        <dbReference type="EMBL" id="OGI43160.1"/>
    </source>
</evidence>
<dbReference type="Pfam" id="PF00691">
    <property type="entry name" value="OmpA"/>
    <property type="match status" value="1"/>
</dbReference>
<evidence type="ECO:0000256" key="5">
    <source>
        <dbReference type="SAM" id="MobiDB-lite"/>
    </source>
</evidence>
<dbReference type="PRINTS" id="PR01021">
    <property type="entry name" value="OMPADOMAIN"/>
</dbReference>
<dbReference type="EMBL" id="MFSS01000067">
    <property type="protein sequence ID" value="OGI43160.1"/>
    <property type="molecule type" value="Genomic_DNA"/>
</dbReference>
<feature type="region of interest" description="Disordered" evidence="5">
    <location>
        <begin position="139"/>
        <end position="173"/>
    </location>
</feature>
<protein>
    <recommendedName>
        <fullName evidence="6">OmpA-like domain-containing protein</fullName>
    </recommendedName>
</protein>
<dbReference type="InterPro" id="IPR050330">
    <property type="entry name" value="Bact_OuterMem_StrucFunc"/>
</dbReference>
<reference evidence="7 8" key="1">
    <citation type="journal article" date="2016" name="Nat. Commun.">
        <title>Thousands of microbial genomes shed light on interconnected biogeochemical processes in an aquifer system.</title>
        <authorList>
            <person name="Anantharaman K."/>
            <person name="Brown C.T."/>
            <person name="Hug L.A."/>
            <person name="Sharon I."/>
            <person name="Castelle C.J."/>
            <person name="Probst A.J."/>
            <person name="Thomas B.C."/>
            <person name="Singh A."/>
            <person name="Wilkins M.J."/>
            <person name="Karaoz U."/>
            <person name="Brodie E.L."/>
            <person name="Williams K.H."/>
            <person name="Hubbard S.S."/>
            <person name="Banfield J.F."/>
        </authorList>
    </citation>
    <scope>NUCLEOTIDE SEQUENCE [LARGE SCALE GENOMIC DNA]</scope>
</reference>
<dbReference type="InterPro" id="IPR006690">
    <property type="entry name" value="OMPA-like_CS"/>
</dbReference>
<name>A0A1F6TDF8_9PROT</name>
<dbReference type="PROSITE" id="PS51123">
    <property type="entry name" value="OMPA_2"/>
    <property type="match status" value="1"/>
</dbReference>
<dbReference type="PANTHER" id="PTHR30329">
    <property type="entry name" value="STATOR ELEMENT OF FLAGELLAR MOTOR COMPLEX"/>
    <property type="match status" value="1"/>
</dbReference>
<evidence type="ECO:0000256" key="4">
    <source>
        <dbReference type="PROSITE-ProRule" id="PRU00473"/>
    </source>
</evidence>
<dbReference type="Proteomes" id="UP000177925">
    <property type="component" value="Unassembled WGS sequence"/>
</dbReference>
<organism evidence="7 8">
    <name type="scientific">Candidatus Muproteobacteria bacterium RBG_16_64_11</name>
    <dbReference type="NCBI Taxonomy" id="1817758"/>
    <lineage>
        <taxon>Bacteria</taxon>
        <taxon>Pseudomonadati</taxon>
        <taxon>Pseudomonadota</taxon>
        <taxon>Candidatus Muproteobacteria</taxon>
    </lineage>
</organism>
<feature type="compositionally biased region" description="Basic and acidic residues" evidence="5">
    <location>
        <begin position="154"/>
        <end position="173"/>
    </location>
</feature>
<dbReference type="SUPFAM" id="SSF103088">
    <property type="entry name" value="OmpA-like"/>
    <property type="match status" value="1"/>
</dbReference>
<evidence type="ECO:0000256" key="1">
    <source>
        <dbReference type="ARBA" id="ARBA00004442"/>
    </source>
</evidence>
<evidence type="ECO:0000259" key="6">
    <source>
        <dbReference type="PROSITE" id="PS51123"/>
    </source>
</evidence>
<dbReference type="STRING" id="1817758.A2150_03815"/>
<evidence type="ECO:0000256" key="3">
    <source>
        <dbReference type="ARBA" id="ARBA00023237"/>
    </source>
</evidence>
<dbReference type="PRINTS" id="PR01023">
    <property type="entry name" value="NAFLGMOTY"/>
</dbReference>
<dbReference type="PANTHER" id="PTHR30329:SF21">
    <property type="entry name" value="LIPOPROTEIN YIAD-RELATED"/>
    <property type="match status" value="1"/>
</dbReference>
<gene>
    <name evidence="7" type="ORF">A2150_03815</name>
</gene>
<dbReference type="InterPro" id="IPR036737">
    <property type="entry name" value="OmpA-like_sf"/>
</dbReference>
<comment type="subcellular location">
    <subcellularLocation>
        <location evidence="1">Cell outer membrane</location>
    </subcellularLocation>
</comment>
<keyword evidence="2 4" id="KW-0472">Membrane</keyword>
<evidence type="ECO:0000313" key="8">
    <source>
        <dbReference type="Proteomes" id="UP000177925"/>
    </source>
</evidence>
<proteinExistence type="predicted"/>
<dbReference type="PROSITE" id="PS01068">
    <property type="entry name" value="OMPA_1"/>
    <property type="match status" value="1"/>
</dbReference>
<keyword evidence="3" id="KW-0998">Cell outer membrane</keyword>
<feature type="domain" description="OmpA-like" evidence="6">
    <location>
        <begin position="56"/>
        <end position="173"/>
    </location>
</feature>
<evidence type="ECO:0000256" key="2">
    <source>
        <dbReference type="ARBA" id="ARBA00023136"/>
    </source>
</evidence>
<dbReference type="GO" id="GO:0009279">
    <property type="term" value="C:cell outer membrane"/>
    <property type="evidence" value="ECO:0007669"/>
    <property type="project" value="UniProtKB-SubCell"/>
</dbReference>
<dbReference type="InterPro" id="IPR006665">
    <property type="entry name" value="OmpA-like"/>
</dbReference>
<dbReference type="AlphaFoldDB" id="A0A1F6TDF8"/>
<dbReference type="CDD" id="cd07185">
    <property type="entry name" value="OmpA_C-like"/>
    <property type="match status" value="1"/>
</dbReference>
<dbReference type="InterPro" id="IPR006664">
    <property type="entry name" value="OMP_bac"/>
</dbReference>